<gene>
    <name evidence="3" type="ORF">SLUN_36840</name>
</gene>
<dbReference type="InterPro" id="IPR013815">
    <property type="entry name" value="ATP_grasp_subdomain_1"/>
</dbReference>
<reference evidence="3 4" key="1">
    <citation type="submission" date="2018-01" db="EMBL/GenBank/DDBJ databases">
        <title>Complete genome sequence of Streptomyces lunaelactis MM109T, a Ferroverdin A producer isolated from cave moonmilk deposits.</title>
        <authorList>
            <person name="Naome A."/>
            <person name="Martinet L."/>
            <person name="Maciejewska M."/>
            <person name="Anderssen S."/>
            <person name="Adam D."/>
            <person name="Tenconi E."/>
            <person name="Deflandre B."/>
            <person name="Arguelles-Arias A."/>
            <person name="Calusinska M."/>
            <person name="Copieters W."/>
            <person name="Karim L."/>
            <person name="Hanikenne M."/>
            <person name="Baurain D."/>
            <person name="van Wezel G."/>
            <person name="Smargiasso N."/>
            <person name="de Pauw E."/>
            <person name="Delfosse P."/>
            <person name="Rigali S."/>
        </authorList>
    </citation>
    <scope>NUCLEOTIDE SEQUENCE [LARGE SCALE GENOMIC DNA]</scope>
    <source>
        <strain evidence="3 4">MM109</strain>
    </source>
</reference>
<protein>
    <recommendedName>
        <fullName evidence="2">ATP-grasp domain-containing protein</fullName>
    </recommendedName>
</protein>
<dbReference type="GO" id="GO:0005524">
    <property type="term" value="F:ATP binding"/>
    <property type="evidence" value="ECO:0007669"/>
    <property type="project" value="UniProtKB-UniRule"/>
</dbReference>
<sequence length="291" mass="31422">MSVAIRVALATSAMGRRWDVDLPRMVAALRERGVDAVPVAWDADDFDWSQCAAVVIRSTWGYADRWPEYLAWVDAVAAVTRIDNPAEVVRWNTDKRYLRELADRGVPVVPTRFVASGEDVVLPEGPFVVKPAVSAGARDSARYAEHHHDLAVRHITALHAAGATAMVQPYLSRIDEGERALVFLGGAFSHAMRKGPVLTDVGVVDNDRAAHPGLAPHEPSAAELDLAAAALAAVPGQDTHLYARVDMALGDDGSPVVMELELVEPNLFITHSGGHGLRRFTDLVHQRAVAG</sequence>
<dbReference type="InterPro" id="IPR053191">
    <property type="entry name" value="DcsG_Biosynth_Enzyme"/>
</dbReference>
<keyword evidence="4" id="KW-1185">Reference proteome</keyword>
<dbReference type="Gene3D" id="3.40.50.20">
    <property type="match status" value="1"/>
</dbReference>
<name>A0A2R4TCS1_9ACTN</name>
<dbReference type="GeneID" id="55660818"/>
<dbReference type="Proteomes" id="UP000244201">
    <property type="component" value="Chromosome"/>
</dbReference>
<dbReference type="KEGG" id="slk:SLUN_36840"/>
<dbReference type="Gene3D" id="3.30.1490.20">
    <property type="entry name" value="ATP-grasp fold, A domain"/>
    <property type="match status" value="1"/>
</dbReference>
<evidence type="ECO:0000313" key="4">
    <source>
        <dbReference type="Proteomes" id="UP000244201"/>
    </source>
</evidence>
<keyword evidence="1" id="KW-0547">Nucleotide-binding</keyword>
<keyword evidence="1" id="KW-0067">ATP-binding</keyword>
<dbReference type="PANTHER" id="PTHR39217:SF1">
    <property type="entry name" value="GLUTATHIONE SYNTHETASE"/>
    <property type="match status" value="1"/>
</dbReference>
<dbReference type="Gene3D" id="3.30.470.20">
    <property type="entry name" value="ATP-grasp fold, B domain"/>
    <property type="match status" value="1"/>
</dbReference>
<dbReference type="SUPFAM" id="SSF56059">
    <property type="entry name" value="Glutathione synthetase ATP-binding domain-like"/>
    <property type="match status" value="1"/>
</dbReference>
<dbReference type="AlphaFoldDB" id="A0A2R4TCS1"/>
<dbReference type="PANTHER" id="PTHR39217">
    <property type="match status" value="1"/>
</dbReference>
<organism evidence="3 4">
    <name type="scientific">Streptomyces lunaelactis</name>
    <dbReference type="NCBI Taxonomy" id="1535768"/>
    <lineage>
        <taxon>Bacteria</taxon>
        <taxon>Bacillati</taxon>
        <taxon>Actinomycetota</taxon>
        <taxon>Actinomycetes</taxon>
        <taxon>Kitasatosporales</taxon>
        <taxon>Streptomycetaceae</taxon>
        <taxon>Streptomyces</taxon>
    </lineage>
</organism>
<feature type="domain" description="ATP-grasp" evidence="2">
    <location>
        <begin position="98"/>
        <end position="288"/>
    </location>
</feature>
<evidence type="ECO:0000313" key="3">
    <source>
        <dbReference type="EMBL" id="AVZ76928.1"/>
    </source>
</evidence>
<dbReference type="PROSITE" id="PS50975">
    <property type="entry name" value="ATP_GRASP"/>
    <property type="match status" value="1"/>
</dbReference>
<dbReference type="OrthoDB" id="3373978at2"/>
<proteinExistence type="predicted"/>
<evidence type="ECO:0000259" key="2">
    <source>
        <dbReference type="PROSITE" id="PS50975"/>
    </source>
</evidence>
<dbReference type="InterPro" id="IPR011761">
    <property type="entry name" value="ATP-grasp"/>
</dbReference>
<evidence type="ECO:0000256" key="1">
    <source>
        <dbReference type="PROSITE-ProRule" id="PRU00409"/>
    </source>
</evidence>
<dbReference type="EMBL" id="CP026304">
    <property type="protein sequence ID" value="AVZ76928.1"/>
    <property type="molecule type" value="Genomic_DNA"/>
</dbReference>
<dbReference type="RefSeq" id="WP_108154218.1">
    <property type="nucleotide sequence ID" value="NZ_CP026304.1"/>
</dbReference>
<accession>A0A2R4TCS1</accession>
<dbReference type="GO" id="GO:0046872">
    <property type="term" value="F:metal ion binding"/>
    <property type="evidence" value="ECO:0007669"/>
    <property type="project" value="InterPro"/>
</dbReference>